<evidence type="ECO:0000313" key="3">
    <source>
        <dbReference type="EMBL" id="GKX31172.1"/>
    </source>
</evidence>
<keyword evidence="4" id="KW-1185">Reference proteome</keyword>
<protein>
    <recommendedName>
        <fullName evidence="2">SLH domain-containing protein</fullName>
    </recommendedName>
</protein>
<reference evidence="3" key="1">
    <citation type="submission" date="2022-06" db="EMBL/GenBank/DDBJ databases">
        <title>Vallitalea longa sp. nov., an anaerobic bacterium isolated from marine sediment.</title>
        <authorList>
            <person name="Hirano S."/>
            <person name="Terahara T."/>
            <person name="Mori K."/>
            <person name="Hamada M."/>
            <person name="Matsumoto R."/>
            <person name="Kobayashi T."/>
        </authorList>
    </citation>
    <scope>NUCLEOTIDE SEQUENCE</scope>
    <source>
        <strain evidence="3">SH18-1</strain>
    </source>
</reference>
<feature type="domain" description="SLH" evidence="2">
    <location>
        <begin position="173"/>
        <end position="236"/>
    </location>
</feature>
<organism evidence="3 4">
    <name type="scientific">Vallitalea longa</name>
    <dbReference type="NCBI Taxonomy" id="2936439"/>
    <lineage>
        <taxon>Bacteria</taxon>
        <taxon>Bacillati</taxon>
        <taxon>Bacillota</taxon>
        <taxon>Clostridia</taxon>
        <taxon>Lachnospirales</taxon>
        <taxon>Vallitaleaceae</taxon>
        <taxon>Vallitalea</taxon>
    </lineage>
</organism>
<evidence type="ECO:0000256" key="1">
    <source>
        <dbReference type="ARBA" id="ARBA00022737"/>
    </source>
</evidence>
<evidence type="ECO:0000259" key="2">
    <source>
        <dbReference type="PROSITE" id="PS51272"/>
    </source>
</evidence>
<dbReference type="PANTHER" id="PTHR43308">
    <property type="entry name" value="OUTER MEMBRANE PROTEIN ALPHA-RELATED"/>
    <property type="match status" value="1"/>
</dbReference>
<dbReference type="AlphaFoldDB" id="A0A9W6DH39"/>
<comment type="caution">
    <text evidence="3">The sequence shown here is derived from an EMBL/GenBank/DDBJ whole genome shotgun (WGS) entry which is preliminary data.</text>
</comment>
<dbReference type="RefSeq" id="WP_281817950.1">
    <property type="nucleotide sequence ID" value="NZ_BRLB01000014.1"/>
</dbReference>
<accession>A0A9W6DH39</accession>
<dbReference type="Pfam" id="PF00395">
    <property type="entry name" value="SLH"/>
    <property type="match status" value="2"/>
</dbReference>
<dbReference type="PANTHER" id="PTHR43308:SF5">
    <property type="entry name" value="S-LAYER PROTEIN _ PEPTIDOGLYCAN ENDO-BETA-N-ACETYLGLUCOSAMINIDASE"/>
    <property type="match status" value="1"/>
</dbReference>
<dbReference type="EMBL" id="BRLB01000014">
    <property type="protein sequence ID" value="GKX31172.1"/>
    <property type="molecule type" value="Genomic_DNA"/>
</dbReference>
<gene>
    <name evidence="3" type="ORF">SH1V18_36520</name>
</gene>
<proteinExistence type="predicted"/>
<dbReference type="PROSITE" id="PS51272">
    <property type="entry name" value="SLH"/>
    <property type="match status" value="2"/>
</dbReference>
<dbReference type="InterPro" id="IPR001119">
    <property type="entry name" value="SLH_dom"/>
</dbReference>
<sequence>MKKTISLILVVTILVTMLQSINNKVLAAYVLDGGGGGSYQEFSDLPSSHYATKSVNALVSENILNGYPDGTFRPDNPVEIQAFVKMTLGALGYTNLPEIGGHWANAYMQKAKELGLFRDSEASYQDNQFFENHFIGNRTRYIKRQEVCFILNQAEKIKENGNIDYEEGERFIKSLIGDFDNIDDVYKKYVIDAYGLGLMNGVGDNQFDPKGLVTRAQAAVLIYRLLHEGERVRTPLERASLSGPTNGHVGSQLTLNGYCKNAHHISLQIEKPDGTIEYITKDNYTNIFNYTPEEKGFYKFTLLARNTVSSSTTGTDVEISNTVYVRVEPPLEWLNWEPSNEEIRMLYRVFEYMYNINRIIPWIKNYPGAVETKKRFQAELIGIQTMLLRSNNIILHDPEAHNLLYNDTKSGKAYGNKDIDALKEILRNNSNKIRSIFDEMYRDKVLDRITIIGSVASLTLILYYTASALPAIIQGLSITIEPYVSTLKEQVNAAGIGTITGQASIVGSISASLDAVGVSEAQIANLLVANENNIIAAIDGIANGGSGFGGASHLSNSKAEHVLKNHTAGRMQNTVDAMMEKGLVENAENLVKSKGFFNTSWTEQQVINATNQAYNQALKNGVPNTGNFDFTTSVFGENVTLNFQDGIFKSAWGDYILNLSDFGY</sequence>
<evidence type="ECO:0000313" key="4">
    <source>
        <dbReference type="Proteomes" id="UP001144256"/>
    </source>
</evidence>
<dbReference type="InterPro" id="IPR051465">
    <property type="entry name" value="Cell_Envelope_Struct_Comp"/>
</dbReference>
<dbReference type="Proteomes" id="UP001144256">
    <property type="component" value="Unassembled WGS sequence"/>
</dbReference>
<name>A0A9W6DH39_9FIRM</name>
<feature type="domain" description="SLH" evidence="2">
    <location>
        <begin position="38"/>
        <end position="101"/>
    </location>
</feature>
<keyword evidence="1" id="KW-0677">Repeat</keyword>